<comment type="caution">
    <text evidence="2">The sequence shown here is derived from an EMBL/GenBank/DDBJ whole genome shotgun (WGS) entry which is preliminary data.</text>
</comment>
<feature type="signal peptide" evidence="1">
    <location>
        <begin position="1"/>
        <end position="26"/>
    </location>
</feature>
<sequence>MSRLWQQCCAFGVSLMLLLADGSAAAAAEMVVIVSARSSVVALTSEQVADIFLARTARLPGGEEVQALDLPLGHALRDEFYNRVAGKSPALMKAYWTRMVFTGRGQPPRELSSMPAIRKLVADNPAMIAYLERSALDASVKAVLVLR</sequence>
<dbReference type="SUPFAM" id="SSF53850">
    <property type="entry name" value="Periplasmic binding protein-like II"/>
    <property type="match status" value="1"/>
</dbReference>
<proteinExistence type="predicted"/>
<organism evidence="2 3">
    <name type="scientific">Duganella qianjiadongensis</name>
    <dbReference type="NCBI Taxonomy" id="2692176"/>
    <lineage>
        <taxon>Bacteria</taxon>
        <taxon>Pseudomonadati</taxon>
        <taxon>Pseudomonadota</taxon>
        <taxon>Betaproteobacteria</taxon>
        <taxon>Burkholderiales</taxon>
        <taxon>Oxalobacteraceae</taxon>
        <taxon>Telluria group</taxon>
        <taxon>Duganella</taxon>
    </lineage>
</organism>
<keyword evidence="3" id="KW-1185">Reference proteome</keyword>
<dbReference type="Proteomes" id="UP000478090">
    <property type="component" value="Unassembled WGS sequence"/>
</dbReference>
<reference evidence="2 3" key="1">
    <citation type="submission" date="2019-12" db="EMBL/GenBank/DDBJ databases">
        <title>Novel species isolated from a subtropical stream in China.</title>
        <authorList>
            <person name="Lu H."/>
        </authorList>
    </citation>
    <scope>NUCLEOTIDE SEQUENCE [LARGE SCALE GENOMIC DNA]</scope>
    <source>
        <strain evidence="2 3">CY13W</strain>
    </source>
</reference>
<dbReference type="RefSeq" id="WP_161037269.1">
    <property type="nucleotide sequence ID" value="NZ_WWCM01000001.1"/>
</dbReference>
<dbReference type="EMBL" id="WWCM01000001">
    <property type="protein sequence ID" value="MYM37835.1"/>
    <property type="molecule type" value="Genomic_DNA"/>
</dbReference>
<evidence type="ECO:0000313" key="3">
    <source>
        <dbReference type="Proteomes" id="UP000478090"/>
    </source>
</evidence>
<evidence type="ECO:0000313" key="2">
    <source>
        <dbReference type="EMBL" id="MYM37835.1"/>
    </source>
</evidence>
<name>A0ABW9VEE4_9BURK</name>
<dbReference type="Gene3D" id="3.40.190.10">
    <property type="entry name" value="Periplasmic binding protein-like II"/>
    <property type="match status" value="1"/>
</dbReference>
<feature type="chain" id="PRO_5046324662" evidence="1">
    <location>
        <begin position="27"/>
        <end position="147"/>
    </location>
</feature>
<keyword evidence="1" id="KW-0732">Signal</keyword>
<protein>
    <submittedName>
        <fullName evidence="2">Phosphate ABC transporter substrate-binding protein</fullName>
    </submittedName>
</protein>
<accession>A0ABW9VEE4</accession>
<gene>
    <name evidence="2" type="ORF">GTP27_00650</name>
</gene>
<evidence type="ECO:0000256" key="1">
    <source>
        <dbReference type="SAM" id="SignalP"/>
    </source>
</evidence>